<dbReference type="Proteomes" id="UP001523401">
    <property type="component" value="Unassembled WGS sequence"/>
</dbReference>
<dbReference type="RefSeq" id="WP_252849885.1">
    <property type="nucleotide sequence ID" value="NZ_BAPW01000040.1"/>
</dbReference>
<dbReference type="Pfam" id="PF00106">
    <property type="entry name" value="adh_short"/>
    <property type="match status" value="1"/>
</dbReference>
<sequence>MYKFAAMDYRTIFITGAASGIGRALALSLSAPGRTLYLADCNRTGLDATREGCETRGAQAVITCLDVTDTAAMTEWCAQVPHLAIDLLLVCAGVTGGVSSCDGEGAAFETPGQIRRMMAVNLDGALNAILPIMERMRNQPLRKAGRFHKQRGQICAIASVAGLVSYPGTPSYSASKAALDRFLVASGAYSRKAGIYLSSVCCSFVATPMVAQNRFPMPGLMRVETATAHILRGLAQRKRRIVFPSWLVLGSRFMDILPIWLAEFYYTHQPTGCPGSMPGIDNPACKDTLIVSADKAP</sequence>
<evidence type="ECO:0000313" key="3">
    <source>
        <dbReference type="EMBL" id="MCO6160866.1"/>
    </source>
</evidence>
<dbReference type="InterPro" id="IPR036291">
    <property type="entry name" value="NAD(P)-bd_dom_sf"/>
</dbReference>
<keyword evidence="2" id="KW-0560">Oxidoreductase</keyword>
<evidence type="ECO:0000313" key="4">
    <source>
        <dbReference type="Proteomes" id="UP001523401"/>
    </source>
</evidence>
<proteinExistence type="inferred from homology"/>
<name>A0ABT1CJE3_9PROT</name>
<reference evidence="3 4" key="1">
    <citation type="submission" date="2022-06" db="EMBL/GenBank/DDBJ databases">
        <title>Whole-genome of Asaia lannensis strain LMG 27011T.</title>
        <authorList>
            <person name="Sombolestani A."/>
        </authorList>
    </citation>
    <scope>NUCLEOTIDE SEQUENCE [LARGE SCALE GENOMIC DNA]</scope>
    <source>
        <strain evidence="3 4">NBRC 102526</strain>
    </source>
</reference>
<dbReference type="Gene3D" id="3.40.50.720">
    <property type="entry name" value="NAD(P)-binding Rossmann-like Domain"/>
    <property type="match status" value="1"/>
</dbReference>
<comment type="similarity">
    <text evidence="1">Belongs to the short-chain dehydrogenases/reductases (SDR) family.</text>
</comment>
<dbReference type="EMBL" id="JAMXQU010000011">
    <property type="protein sequence ID" value="MCO6160866.1"/>
    <property type="molecule type" value="Genomic_DNA"/>
</dbReference>
<dbReference type="PRINTS" id="PR00081">
    <property type="entry name" value="GDHRDH"/>
</dbReference>
<dbReference type="InterPro" id="IPR002347">
    <property type="entry name" value="SDR_fam"/>
</dbReference>
<dbReference type="SUPFAM" id="SSF51735">
    <property type="entry name" value="NAD(P)-binding Rossmann-fold domains"/>
    <property type="match status" value="1"/>
</dbReference>
<protein>
    <submittedName>
        <fullName evidence="3">SDR family NAD(P)-dependent oxidoreductase</fullName>
    </submittedName>
</protein>
<accession>A0ABT1CJE3</accession>
<evidence type="ECO:0000256" key="2">
    <source>
        <dbReference type="ARBA" id="ARBA00023002"/>
    </source>
</evidence>
<dbReference type="PANTHER" id="PTHR44196:SF1">
    <property type="entry name" value="DEHYDROGENASE_REDUCTASE SDR FAMILY MEMBER 7B"/>
    <property type="match status" value="1"/>
</dbReference>
<dbReference type="PANTHER" id="PTHR44196">
    <property type="entry name" value="DEHYDROGENASE/REDUCTASE SDR FAMILY MEMBER 7B"/>
    <property type="match status" value="1"/>
</dbReference>
<gene>
    <name evidence="3" type="ORF">NF685_12575</name>
</gene>
<keyword evidence="4" id="KW-1185">Reference proteome</keyword>
<evidence type="ECO:0000256" key="1">
    <source>
        <dbReference type="ARBA" id="ARBA00006484"/>
    </source>
</evidence>
<comment type="caution">
    <text evidence="3">The sequence shown here is derived from an EMBL/GenBank/DDBJ whole genome shotgun (WGS) entry which is preliminary data.</text>
</comment>
<organism evidence="3 4">
    <name type="scientific">Asaia lannensis NBRC 102526</name>
    <dbReference type="NCBI Taxonomy" id="1307926"/>
    <lineage>
        <taxon>Bacteria</taxon>
        <taxon>Pseudomonadati</taxon>
        <taxon>Pseudomonadota</taxon>
        <taxon>Alphaproteobacteria</taxon>
        <taxon>Acetobacterales</taxon>
        <taxon>Acetobacteraceae</taxon>
        <taxon>Asaia</taxon>
    </lineage>
</organism>